<keyword evidence="2" id="KW-1185">Reference proteome</keyword>
<evidence type="ECO:0000313" key="1">
    <source>
        <dbReference type="EMBL" id="KAF2195395.1"/>
    </source>
</evidence>
<accession>A0A6A6EW11</accession>
<name>A0A6A6EW11_9PEZI</name>
<dbReference type="AlphaFoldDB" id="A0A6A6EW11"/>
<organism evidence="1 2">
    <name type="scientific">Zopfia rhizophila CBS 207.26</name>
    <dbReference type="NCBI Taxonomy" id="1314779"/>
    <lineage>
        <taxon>Eukaryota</taxon>
        <taxon>Fungi</taxon>
        <taxon>Dikarya</taxon>
        <taxon>Ascomycota</taxon>
        <taxon>Pezizomycotina</taxon>
        <taxon>Dothideomycetes</taxon>
        <taxon>Dothideomycetes incertae sedis</taxon>
        <taxon>Zopfiaceae</taxon>
        <taxon>Zopfia</taxon>
    </lineage>
</organism>
<dbReference type="Proteomes" id="UP000800200">
    <property type="component" value="Unassembled WGS sequence"/>
</dbReference>
<reference evidence="1" key="1">
    <citation type="journal article" date="2020" name="Stud. Mycol.">
        <title>101 Dothideomycetes genomes: a test case for predicting lifestyles and emergence of pathogens.</title>
        <authorList>
            <person name="Haridas S."/>
            <person name="Albert R."/>
            <person name="Binder M."/>
            <person name="Bloem J."/>
            <person name="Labutti K."/>
            <person name="Salamov A."/>
            <person name="Andreopoulos B."/>
            <person name="Baker S."/>
            <person name="Barry K."/>
            <person name="Bills G."/>
            <person name="Bluhm B."/>
            <person name="Cannon C."/>
            <person name="Castanera R."/>
            <person name="Culley D."/>
            <person name="Daum C."/>
            <person name="Ezra D."/>
            <person name="Gonzalez J."/>
            <person name="Henrissat B."/>
            <person name="Kuo A."/>
            <person name="Liang C."/>
            <person name="Lipzen A."/>
            <person name="Lutzoni F."/>
            <person name="Magnuson J."/>
            <person name="Mondo S."/>
            <person name="Nolan M."/>
            <person name="Ohm R."/>
            <person name="Pangilinan J."/>
            <person name="Park H.-J."/>
            <person name="Ramirez L."/>
            <person name="Alfaro M."/>
            <person name="Sun H."/>
            <person name="Tritt A."/>
            <person name="Yoshinaga Y."/>
            <person name="Zwiers L.-H."/>
            <person name="Turgeon B."/>
            <person name="Goodwin S."/>
            <person name="Spatafora J."/>
            <person name="Crous P."/>
            <person name="Grigoriev I."/>
        </authorList>
    </citation>
    <scope>NUCLEOTIDE SEQUENCE</scope>
    <source>
        <strain evidence="1">CBS 207.26</strain>
    </source>
</reference>
<protein>
    <submittedName>
        <fullName evidence="1">Uncharacterized protein</fullName>
    </submittedName>
</protein>
<sequence>MPSNTIVIECKQTSSRCVPHRFVYDNSPHPGSVGFLPRSASLSVNVIPQDRQQQIQPGHWDRYRPCFTPHIEYHSRRSAEKGAHGKSWEFPHRAQNISSDFFYSTSTRHRLQKKTKEIRWYNVDPIFRKATTKPYCAAAKNVERTKVPP</sequence>
<proteinExistence type="predicted"/>
<dbReference type="EMBL" id="ML994610">
    <property type="protein sequence ID" value="KAF2195395.1"/>
    <property type="molecule type" value="Genomic_DNA"/>
</dbReference>
<evidence type="ECO:0000313" key="2">
    <source>
        <dbReference type="Proteomes" id="UP000800200"/>
    </source>
</evidence>
<gene>
    <name evidence="1" type="ORF">K469DRAFT_10597</name>
</gene>